<dbReference type="AlphaFoldDB" id="A0A376G527"/>
<name>A0A376G527_9FLAO</name>
<evidence type="ECO:0000313" key="1">
    <source>
        <dbReference type="EMBL" id="STD55759.1"/>
    </source>
</evidence>
<accession>A0A376G527</accession>
<protein>
    <submittedName>
        <fullName evidence="1">Uncharacterized protein</fullName>
    </submittedName>
</protein>
<organism evidence="1 2">
    <name type="scientific">Empedobacter falsenii</name>
    <dbReference type="NCBI Taxonomy" id="343874"/>
    <lineage>
        <taxon>Bacteria</taxon>
        <taxon>Pseudomonadati</taxon>
        <taxon>Bacteroidota</taxon>
        <taxon>Flavobacteriia</taxon>
        <taxon>Flavobacteriales</taxon>
        <taxon>Weeksellaceae</taxon>
        <taxon>Empedobacter</taxon>
    </lineage>
</organism>
<gene>
    <name evidence="1" type="ORF">NCTC13456_01739</name>
</gene>
<proteinExistence type="predicted"/>
<evidence type="ECO:0000313" key="2">
    <source>
        <dbReference type="Proteomes" id="UP000254737"/>
    </source>
</evidence>
<dbReference type="EMBL" id="UFXS01000001">
    <property type="protein sequence ID" value="STD55759.1"/>
    <property type="molecule type" value="Genomic_DNA"/>
</dbReference>
<dbReference type="Proteomes" id="UP000254737">
    <property type="component" value="Unassembled WGS sequence"/>
</dbReference>
<reference evidence="1 2" key="1">
    <citation type="submission" date="2018-06" db="EMBL/GenBank/DDBJ databases">
        <authorList>
            <consortium name="Pathogen Informatics"/>
            <person name="Doyle S."/>
        </authorList>
    </citation>
    <scope>NUCLEOTIDE SEQUENCE [LARGE SCALE GENOMIC DNA]</scope>
    <source>
        <strain evidence="1 2">NCTC13456</strain>
    </source>
</reference>
<sequence length="43" mass="5151">MIEFYSENQEPQQFTIIKILSFSKSIKFVKSTILHEDYIINLN</sequence>